<dbReference type="PANTHER" id="PTHR12993">
    <property type="entry name" value="N-ACETYLGLUCOSAMINYL-PHOSPHATIDYLINOSITOL DE-N-ACETYLASE-RELATED"/>
    <property type="match status" value="1"/>
</dbReference>
<dbReference type="Pfam" id="PF02585">
    <property type="entry name" value="PIG-L"/>
    <property type="match status" value="1"/>
</dbReference>
<dbReference type="Gene3D" id="3.40.50.10320">
    <property type="entry name" value="LmbE-like"/>
    <property type="match status" value="1"/>
</dbReference>
<sequence>MSLTMVCFHAHPDDEALLTGGTVAMAVAAGHRVVLVMATNGEQGLAEPGVASAPDAPALGARRRTELQASAALLGCHRVVELGYPDSGMHAEHGGFSTVPVEDIARRLADILTAEAADVLTTYDARGGYGHPDHLQVHRAGVLAAHLAGTPTVAEATVDRSRLVRAARWLERLRIMPGTVSADRLARSYADPAEITDRVDVRRFARAKRAAMRAHVSQAGGGDNVRTLALLGRLPLPLFRLVCGTEWFIVSGSPAILRSGQQPLDG</sequence>
<evidence type="ECO:0000256" key="1">
    <source>
        <dbReference type="ARBA" id="ARBA00022833"/>
    </source>
</evidence>
<protein>
    <submittedName>
        <fullName evidence="2">PIG-L family deacetylase</fullName>
    </submittedName>
</protein>
<reference evidence="2" key="2">
    <citation type="submission" date="2022-05" db="EMBL/GenBank/DDBJ databases">
        <authorList>
            <person name="Kim J.-S."/>
            <person name="Lee K."/>
            <person name="Suh M."/>
            <person name="Eom M."/>
            <person name="Kim J.-S."/>
            <person name="Kim D.-S."/>
            <person name="Ko S.-H."/>
            <person name="Shin Y."/>
            <person name="Lee J.-S."/>
        </authorList>
    </citation>
    <scope>NUCLEOTIDE SEQUENCE</scope>
    <source>
        <strain evidence="2">N237</strain>
    </source>
</reference>
<evidence type="ECO:0000313" key="3">
    <source>
        <dbReference type="Proteomes" id="UP001056336"/>
    </source>
</evidence>
<dbReference type="SUPFAM" id="SSF102588">
    <property type="entry name" value="LmbE-like"/>
    <property type="match status" value="1"/>
</dbReference>
<proteinExistence type="predicted"/>
<dbReference type="InterPro" id="IPR024078">
    <property type="entry name" value="LmbE-like_dom_sf"/>
</dbReference>
<organism evidence="2 3">
    <name type="scientific">Jatrophihabitans telluris</name>
    <dbReference type="NCBI Taxonomy" id="2038343"/>
    <lineage>
        <taxon>Bacteria</taxon>
        <taxon>Bacillati</taxon>
        <taxon>Actinomycetota</taxon>
        <taxon>Actinomycetes</taxon>
        <taxon>Jatrophihabitantales</taxon>
        <taxon>Jatrophihabitantaceae</taxon>
        <taxon>Jatrophihabitans</taxon>
    </lineage>
</organism>
<keyword evidence="3" id="KW-1185">Reference proteome</keyword>
<dbReference type="EMBL" id="CP097332">
    <property type="protein sequence ID" value="UQX88446.1"/>
    <property type="molecule type" value="Genomic_DNA"/>
</dbReference>
<gene>
    <name evidence="2" type="ORF">M6D93_00225</name>
</gene>
<keyword evidence="1" id="KW-0862">Zinc</keyword>
<evidence type="ECO:0000313" key="2">
    <source>
        <dbReference type="EMBL" id="UQX88446.1"/>
    </source>
</evidence>
<reference evidence="2" key="1">
    <citation type="journal article" date="2018" name="Int. J. Syst. Evol. Microbiol.">
        <title>Jatrophihabitans telluris sp. nov., isolated from sediment soil of lava forest wetlands and the emended description of the genus Jatrophihabitans.</title>
        <authorList>
            <person name="Lee K.C."/>
            <person name="Suh M.K."/>
            <person name="Eom M.K."/>
            <person name="Kim K.K."/>
            <person name="Kim J.S."/>
            <person name="Kim D.S."/>
            <person name="Ko S.H."/>
            <person name="Shin Y.K."/>
            <person name="Lee J.S."/>
        </authorList>
    </citation>
    <scope>NUCLEOTIDE SEQUENCE</scope>
    <source>
        <strain evidence="2">N237</strain>
    </source>
</reference>
<dbReference type="InterPro" id="IPR003737">
    <property type="entry name" value="GlcNAc_PI_deacetylase-related"/>
</dbReference>
<dbReference type="RefSeq" id="WP_249771951.1">
    <property type="nucleotide sequence ID" value="NZ_CP097332.1"/>
</dbReference>
<dbReference type="PANTHER" id="PTHR12993:SF11">
    <property type="entry name" value="N-ACETYLGLUCOSAMINYL-PHOSPHATIDYLINOSITOL DE-N-ACETYLASE"/>
    <property type="match status" value="1"/>
</dbReference>
<dbReference type="Proteomes" id="UP001056336">
    <property type="component" value="Chromosome"/>
</dbReference>
<accession>A0ABY4QZM0</accession>
<name>A0ABY4QZM0_9ACTN</name>